<dbReference type="GO" id="GO:0038023">
    <property type="term" value="F:signaling receptor activity"/>
    <property type="evidence" value="ECO:0007669"/>
    <property type="project" value="TreeGrafter"/>
</dbReference>
<evidence type="ECO:0000256" key="3">
    <source>
        <dbReference type="ARBA" id="ARBA00022989"/>
    </source>
</evidence>
<feature type="binding site" evidence="5">
    <location>
        <position position="247"/>
    </location>
    <ligand>
        <name>Zn(2+)</name>
        <dbReference type="ChEBI" id="CHEBI:29105"/>
    </ligand>
</feature>
<feature type="transmembrane region" description="Helical" evidence="6">
    <location>
        <begin position="146"/>
        <end position="165"/>
    </location>
</feature>
<evidence type="ECO:0000313" key="8">
    <source>
        <dbReference type="Proteomes" id="UP000077069"/>
    </source>
</evidence>
<dbReference type="GeneID" id="28771226"/>
<evidence type="ECO:0000256" key="2">
    <source>
        <dbReference type="ARBA" id="ARBA00022692"/>
    </source>
</evidence>
<sequence length="272" mass="30844">MPRILSFDELPAWMQKDPRIRRGYREELRNVWHCFVSLFYVHNEFVNIWSHLLPALVYGTMLAKEARFALAEADNDTGPTAKMTQFYVVTSFALMSLSSLYHIFSAHSERVARHVLKMDYLGIILNVSATCITSSWFGFRHHAHVANMYISLTLGLSIAIVFLLLKPNADGPEAAKWRALIIAGLMGTGYTPLIHAYVIGGIERLQHFPWQAAVKMLSVDLVGVLFYITRFPESSFPETFDIWGASHQIFHIMVVVGRVVYLRGLKELVGLA</sequence>
<feature type="transmembrane region" description="Helical" evidence="6">
    <location>
        <begin position="177"/>
        <end position="200"/>
    </location>
</feature>
<keyword evidence="4 6" id="KW-0472">Membrane</keyword>
<keyword evidence="3 6" id="KW-1133">Transmembrane helix</keyword>
<evidence type="ECO:0000256" key="6">
    <source>
        <dbReference type="SAM" id="Phobius"/>
    </source>
</evidence>
<organism evidence="7 8">
    <name type="scientific">Paraphaeosphaeria sporulosa</name>
    <dbReference type="NCBI Taxonomy" id="1460663"/>
    <lineage>
        <taxon>Eukaryota</taxon>
        <taxon>Fungi</taxon>
        <taxon>Dikarya</taxon>
        <taxon>Ascomycota</taxon>
        <taxon>Pezizomycotina</taxon>
        <taxon>Dothideomycetes</taxon>
        <taxon>Pleosporomycetidae</taxon>
        <taxon>Pleosporales</taxon>
        <taxon>Massarineae</taxon>
        <taxon>Didymosphaeriaceae</taxon>
        <taxon>Paraphaeosphaeria</taxon>
    </lineage>
</organism>
<comment type="subcellular location">
    <subcellularLocation>
        <location evidence="1">Membrane</location>
        <topology evidence="1">Multi-pass membrane protein</topology>
    </subcellularLocation>
</comment>
<dbReference type="OrthoDB" id="529367at2759"/>
<feature type="transmembrane region" description="Helical" evidence="6">
    <location>
        <begin position="120"/>
        <end position="139"/>
    </location>
</feature>
<dbReference type="Pfam" id="PF03006">
    <property type="entry name" value="HlyIII"/>
    <property type="match status" value="1"/>
</dbReference>
<dbReference type="GO" id="GO:0046872">
    <property type="term" value="F:metal ion binding"/>
    <property type="evidence" value="ECO:0007669"/>
    <property type="project" value="UniProtKB-KW"/>
</dbReference>
<protein>
    <submittedName>
        <fullName evidence="7">Hemolysin-III channel protein-like protein Izh2</fullName>
    </submittedName>
</protein>
<keyword evidence="8" id="KW-1185">Reference proteome</keyword>
<dbReference type="STRING" id="1460663.A0A177C949"/>
<dbReference type="PANTHER" id="PTHR20855:SF130">
    <property type="entry name" value="HAEMOLYSIN-III FAMILY PROTEIN"/>
    <property type="match status" value="1"/>
</dbReference>
<feature type="binding site" evidence="5">
    <location>
        <position position="251"/>
    </location>
    <ligand>
        <name>Zn(2+)</name>
        <dbReference type="ChEBI" id="CHEBI:29105"/>
    </ligand>
</feature>
<keyword evidence="5" id="KW-0479">Metal-binding</keyword>
<dbReference type="GO" id="GO:0006882">
    <property type="term" value="P:intracellular zinc ion homeostasis"/>
    <property type="evidence" value="ECO:0007669"/>
    <property type="project" value="TreeGrafter"/>
</dbReference>
<name>A0A177C949_9PLEO</name>
<dbReference type="AlphaFoldDB" id="A0A177C949"/>
<evidence type="ECO:0000256" key="4">
    <source>
        <dbReference type="ARBA" id="ARBA00023136"/>
    </source>
</evidence>
<dbReference type="EMBL" id="KV441554">
    <property type="protein sequence ID" value="OAG03906.1"/>
    <property type="molecule type" value="Genomic_DNA"/>
</dbReference>
<proteinExistence type="predicted"/>
<feature type="transmembrane region" description="Helical" evidence="6">
    <location>
        <begin position="86"/>
        <end position="104"/>
    </location>
</feature>
<reference evidence="7 8" key="1">
    <citation type="submission" date="2016-05" db="EMBL/GenBank/DDBJ databases">
        <title>Comparative analysis of secretome profiles of manganese(II)-oxidizing ascomycete fungi.</title>
        <authorList>
            <consortium name="DOE Joint Genome Institute"/>
            <person name="Zeiner C.A."/>
            <person name="Purvine S.O."/>
            <person name="Zink E.M."/>
            <person name="Wu S."/>
            <person name="Pasa-Tolic L."/>
            <person name="Chaput D.L."/>
            <person name="Haridas S."/>
            <person name="Grigoriev I.V."/>
            <person name="Santelli C.M."/>
            <person name="Hansel C.M."/>
        </authorList>
    </citation>
    <scope>NUCLEOTIDE SEQUENCE [LARGE SCALE GENOMIC DNA]</scope>
    <source>
        <strain evidence="7 8">AP3s5-JAC2a</strain>
    </source>
</reference>
<dbReference type="PANTHER" id="PTHR20855">
    <property type="entry name" value="ADIPOR/PROGESTIN RECEPTOR-RELATED"/>
    <property type="match status" value="1"/>
</dbReference>
<dbReference type="InterPro" id="IPR004254">
    <property type="entry name" value="AdipoR/HlyIII-related"/>
</dbReference>
<dbReference type="GO" id="GO:0016020">
    <property type="term" value="C:membrane"/>
    <property type="evidence" value="ECO:0007669"/>
    <property type="project" value="UniProtKB-SubCell"/>
</dbReference>
<dbReference type="Proteomes" id="UP000077069">
    <property type="component" value="Unassembled WGS sequence"/>
</dbReference>
<dbReference type="RefSeq" id="XP_018034271.1">
    <property type="nucleotide sequence ID" value="XM_018187740.1"/>
</dbReference>
<feature type="binding site" evidence="5">
    <location>
        <position position="102"/>
    </location>
    <ligand>
        <name>Zn(2+)</name>
        <dbReference type="ChEBI" id="CHEBI:29105"/>
    </ligand>
</feature>
<dbReference type="InParanoid" id="A0A177C949"/>
<evidence type="ECO:0000256" key="5">
    <source>
        <dbReference type="PIRSR" id="PIRSR604254-1"/>
    </source>
</evidence>
<keyword evidence="2 6" id="KW-0812">Transmembrane</keyword>
<keyword evidence="5" id="KW-0862">Zinc</keyword>
<evidence type="ECO:0000313" key="7">
    <source>
        <dbReference type="EMBL" id="OAG03906.1"/>
    </source>
</evidence>
<gene>
    <name evidence="7" type="ORF">CC84DRAFT_872504</name>
</gene>
<evidence type="ECO:0000256" key="1">
    <source>
        <dbReference type="ARBA" id="ARBA00004141"/>
    </source>
</evidence>
<accession>A0A177C949</accession>